<evidence type="ECO:0000313" key="1">
    <source>
        <dbReference type="EMBL" id="KAJ1676804.1"/>
    </source>
</evidence>
<accession>A0ACC1HR15</accession>
<name>A0ACC1HR15_9FUNG</name>
<proteinExistence type="predicted"/>
<keyword evidence="1" id="KW-0808">Transferase</keyword>
<reference evidence="1" key="1">
    <citation type="submission" date="2022-06" db="EMBL/GenBank/DDBJ databases">
        <title>Phylogenomic reconstructions and comparative analyses of Kickxellomycotina fungi.</title>
        <authorList>
            <person name="Reynolds N.K."/>
            <person name="Stajich J.E."/>
            <person name="Barry K."/>
            <person name="Grigoriev I.V."/>
            <person name="Crous P."/>
            <person name="Smith M.E."/>
        </authorList>
    </citation>
    <scope>NUCLEOTIDE SEQUENCE</scope>
    <source>
        <strain evidence="1">RSA 2271</strain>
    </source>
</reference>
<dbReference type="EC" id="2.7.1.137" evidence="1"/>
<feature type="non-terminal residue" evidence="1">
    <location>
        <position position="219"/>
    </location>
</feature>
<keyword evidence="2" id="KW-1185">Reference proteome</keyword>
<sequence>MLRRQSELVAILSRLSHKIKVSKEPRMAKIEKLRAFLADPKNNLSSFPPLRLPLDPSVFVIGIRAEKASVFKSKMQPLFLHFICQDGSEYPIIFKTGDDMRQDQLAIQVITLMDRLLRKENLDLRLTPYRVLATGADQGMSQYIPSHPLASILAENNSSIISYFRKVNPSLDDPFGVAPSVIDTYLRSCAGYCVITYLLAVGDRHLDNLLLTPQGNLFH</sequence>
<evidence type="ECO:0000313" key="2">
    <source>
        <dbReference type="Proteomes" id="UP001145114"/>
    </source>
</evidence>
<comment type="caution">
    <text evidence="1">The sequence shown here is derived from an EMBL/GenBank/DDBJ whole genome shotgun (WGS) entry which is preliminary data.</text>
</comment>
<organism evidence="1 2">
    <name type="scientific">Spiromyces aspiralis</name>
    <dbReference type="NCBI Taxonomy" id="68401"/>
    <lineage>
        <taxon>Eukaryota</taxon>
        <taxon>Fungi</taxon>
        <taxon>Fungi incertae sedis</taxon>
        <taxon>Zoopagomycota</taxon>
        <taxon>Kickxellomycotina</taxon>
        <taxon>Kickxellomycetes</taxon>
        <taxon>Kickxellales</taxon>
        <taxon>Kickxellaceae</taxon>
        <taxon>Spiromyces</taxon>
    </lineage>
</organism>
<dbReference type="Proteomes" id="UP001145114">
    <property type="component" value="Unassembled WGS sequence"/>
</dbReference>
<protein>
    <submittedName>
        <fullName evidence="1">Phosphatidylinositol (PI) 3-kinase</fullName>
        <ecNumber evidence="1">2.7.1.137</ecNumber>
    </submittedName>
</protein>
<gene>
    <name evidence="1" type="primary">VPS34_3</name>
    <name evidence="1" type="ORF">EV182_007468</name>
</gene>
<dbReference type="EMBL" id="JAMZIH010003467">
    <property type="protein sequence ID" value="KAJ1676804.1"/>
    <property type="molecule type" value="Genomic_DNA"/>
</dbReference>